<proteinExistence type="predicted"/>
<evidence type="ECO:0000313" key="1">
    <source>
        <dbReference type="EMBL" id="KAJ1675733.1"/>
    </source>
</evidence>
<gene>
    <name evidence="1" type="primary">BCD1</name>
    <name evidence="1" type="ORF">EV182_000692</name>
</gene>
<dbReference type="Proteomes" id="UP001145114">
    <property type="component" value="Unassembled WGS sequence"/>
</dbReference>
<comment type="caution">
    <text evidence="1">The sequence shown here is derived from an EMBL/GenBank/DDBJ whole genome shotgun (WGS) entry which is preliminary data.</text>
</comment>
<reference evidence="1" key="1">
    <citation type="submission" date="2022-06" db="EMBL/GenBank/DDBJ databases">
        <title>Phylogenomic reconstructions and comparative analyses of Kickxellomycotina fungi.</title>
        <authorList>
            <person name="Reynolds N.K."/>
            <person name="Stajich J.E."/>
            <person name="Barry K."/>
            <person name="Grigoriev I.V."/>
            <person name="Crous P."/>
            <person name="Smith M.E."/>
        </authorList>
    </citation>
    <scope>NUCLEOTIDE SEQUENCE</scope>
    <source>
        <strain evidence="1">RSA 2271</strain>
    </source>
</reference>
<dbReference type="EMBL" id="JAMZIH010005190">
    <property type="protein sequence ID" value="KAJ1675733.1"/>
    <property type="molecule type" value="Genomic_DNA"/>
</dbReference>
<keyword evidence="2" id="KW-1185">Reference proteome</keyword>
<organism evidence="1 2">
    <name type="scientific">Spiromyces aspiralis</name>
    <dbReference type="NCBI Taxonomy" id="68401"/>
    <lineage>
        <taxon>Eukaryota</taxon>
        <taxon>Fungi</taxon>
        <taxon>Fungi incertae sedis</taxon>
        <taxon>Zoopagomycota</taxon>
        <taxon>Kickxellomycotina</taxon>
        <taxon>Kickxellomycetes</taxon>
        <taxon>Kickxellales</taxon>
        <taxon>Kickxellaceae</taxon>
        <taxon>Spiromyces</taxon>
    </lineage>
</organism>
<accession>A0ACC1HGM6</accession>
<sequence length="383" mass="43571">MQVDQPAETQPKRRPMCQQCNCAEFKYKCPACEARTCSLACSKQHKQKTGCTGIRDKTKFVPRKEYDENTMMSDYTFLQDMSREQTNTKRDRTKAERRIKGGIVKYRHMTRMAKARRKVGIITMSPGLKRHDSNRTNWNAKRGCLFFTLDLIWVLDREGRDGGPQVIKLVDHGFPDEFGLHSLLDVYTATSSGPGDDTGKPAPKVRIVSPTGQEFNFGSHASRHEVETLRELLLPHMESDSEGAAKRLVWLLKVPIMSGKMPTYRRVDPGMPLHTQLANQSVLEYPTIYVYSRMPEVSLDGYPVTILPPITEDPAYQVVDLQQRKQLHMQESAHKDRETSGNNGGDEDYVECCENEKRHRPPIARLEDNPEDSKCDDTAAPPS</sequence>
<protein>
    <submittedName>
        <fullName evidence="1">Box C/D snoRNA accumulation</fullName>
    </submittedName>
</protein>
<evidence type="ECO:0000313" key="2">
    <source>
        <dbReference type="Proteomes" id="UP001145114"/>
    </source>
</evidence>
<name>A0ACC1HGM6_9FUNG</name>